<keyword evidence="2" id="KW-0812">Transmembrane</keyword>
<feature type="domain" description="TIR" evidence="3">
    <location>
        <begin position="1"/>
        <end position="135"/>
    </location>
</feature>
<dbReference type="Pfam" id="PF14559">
    <property type="entry name" value="TPR_19"/>
    <property type="match status" value="1"/>
</dbReference>
<keyword evidence="5" id="KW-1185">Reference proteome</keyword>
<evidence type="ECO:0000313" key="5">
    <source>
        <dbReference type="Proteomes" id="UP001207654"/>
    </source>
</evidence>
<feature type="transmembrane region" description="Helical" evidence="2">
    <location>
        <begin position="205"/>
        <end position="224"/>
    </location>
</feature>
<dbReference type="PROSITE" id="PS50104">
    <property type="entry name" value="TIR"/>
    <property type="match status" value="1"/>
</dbReference>
<accession>A0ABT4A0X5</accession>
<evidence type="ECO:0000256" key="1">
    <source>
        <dbReference type="SAM" id="MobiDB-lite"/>
    </source>
</evidence>
<feature type="region of interest" description="Disordered" evidence="1">
    <location>
        <begin position="232"/>
        <end position="290"/>
    </location>
</feature>
<dbReference type="SUPFAM" id="SSF48452">
    <property type="entry name" value="TPR-like"/>
    <property type="match status" value="1"/>
</dbReference>
<dbReference type="InterPro" id="IPR011990">
    <property type="entry name" value="TPR-like_helical_dom_sf"/>
</dbReference>
<dbReference type="InterPro" id="IPR000157">
    <property type="entry name" value="TIR_dom"/>
</dbReference>
<evidence type="ECO:0000256" key="2">
    <source>
        <dbReference type="SAM" id="Phobius"/>
    </source>
</evidence>
<dbReference type="Pfam" id="PF13676">
    <property type="entry name" value="TIR_2"/>
    <property type="match status" value="1"/>
</dbReference>
<dbReference type="RefSeq" id="WP_267534240.1">
    <property type="nucleotide sequence ID" value="NZ_JAPNKA010000001.1"/>
</dbReference>
<protein>
    <submittedName>
        <fullName evidence="4">TIR domain-containing protein</fullName>
    </submittedName>
</protein>
<dbReference type="Pfam" id="PF17820">
    <property type="entry name" value="PDZ_6"/>
    <property type="match status" value="1"/>
</dbReference>
<keyword evidence="2" id="KW-0472">Membrane</keyword>
<dbReference type="SUPFAM" id="SSF52200">
    <property type="entry name" value="Toll/Interleukin receptor TIR domain"/>
    <property type="match status" value="1"/>
</dbReference>
<dbReference type="InterPro" id="IPR035897">
    <property type="entry name" value="Toll_tir_struct_dom_sf"/>
</dbReference>
<reference evidence="4 5" key="1">
    <citation type="submission" date="2022-11" db="EMBL/GenBank/DDBJ databases">
        <title>Minimal conservation of predation-associated metabolite biosynthetic gene clusters underscores biosynthetic potential of Myxococcota including descriptions for ten novel species: Archangium lansinium sp. nov., Myxococcus landrumus sp. nov., Nannocystis bai.</title>
        <authorList>
            <person name="Ahearne A."/>
            <person name="Stevens C."/>
            <person name="Phillips K."/>
        </authorList>
    </citation>
    <scope>NUCLEOTIDE SEQUENCE [LARGE SCALE GENOMIC DNA]</scope>
    <source>
        <strain evidence="4 5">MIWBW</strain>
    </source>
</reference>
<dbReference type="Gene3D" id="1.25.40.10">
    <property type="entry name" value="Tetratricopeptide repeat domain"/>
    <property type="match status" value="1"/>
</dbReference>
<dbReference type="InterPro" id="IPR036034">
    <property type="entry name" value="PDZ_sf"/>
</dbReference>
<dbReference type="InterPro" id="IPR041489">
    <property type="entry name" value="PDZ_6"/>
</dbReference>
<dbReference type="EMBL" id="JAPNKA010000001">
    <property type="protein sequence ID" value="MCY1075301.1"/>
    <property type="molecule type" value="Genomic_DNA"/>
</dbReference>
<dbReference type="Gene3D" id="2.30.42.10">
    <property type="match status" value="1"/>
</dbReference>
<comment type="caution">
    <text evidence="4">The sequence shown here is derived from an EMBL/GenBank/DDBJ whole genome shotgun (WGS) entry which is preliminary data.</text>
</comment>
<feature type="compositionally biased region" description="Basic and acidic residues" evidence="1">
    <location>
        <begin position="268"/>
        <end position="279"/>
    </location>
</feature>
<evidence type="ECO:0000313" key="4">
    <source>
        <dbReference type="EMBL" id="MCY1075301.1"/>
    </source>
</evidence>
<name>A0ABT4A0X5_9BACT</name>
<dbReference type="Proteomes" id="UP001207654">
    <property type="component" value="Unassembled WGS sequence"/>
</dbReference>
<proteinExistence type="predicted"/>
<dbReference type="Gene3D" id="3.40.50.10140">
    <property type="entry name" value="Toll/interleukin-1 receptor homology (TIR) domain"/>
    <property type="match status" value="1"/>
</dbReference>
<sequence length="440" mass="48377">MAYDVFISYASGAVKDKRTADAVCATLEKSGIRCWIAPRDILAGEDWGEAIINALNEARSLVLVFSANANSSHQIKREVERAVHRGIPVIPFRIEDVMPSKSLEYFISTPHWLDAMSPPLERHMEHLAEAVRLLLRKPADMEPAPAPHAVVSEVAPSQGEGTPVHVNISPPAENVVQNRSRPRPAWVATLPHWLRGPWPRLGVPWPWLVGGGALLLLLLLLLVLPLGKQEPTVAPTAGRNAVERTVRPRASPAPSKVEAQAAQDESEGETRPVPSKDEEVSATEPGAEVDELPPVVRAERLLKSRQYQDAIAVLTEAADQGTKDAKLYELLSVTYLLMGKVSAAEKAYRQGEALEPGFERRFKRRSISEIQPGSQAEQLGLWPGDVLLTYGTVVLPTFEQLQSLTQQSGYGQRRLQVLRKRRVLTFQVKSGPLGIRLGTP</sequence>
<gene>
    <name evidence="4" type="ORF">OV287_12425</name>
</gene>
<dbReference type="SUPFAM" id="SSF50156">
    <property type="entry name" value="PDZ domain-like"/>
    <property type="match status" value="1"/>
</dbReference>
<keyword evidence="2" id="KW-1133">Transmembrane helix</keyword>
<organism evidence="4 5">
    <name type="scientific">Archangium lansingense</name>
    <dbReference type="NCBI Taxonomy" id="2995310"/>
    <lineage>
        <taxon>Bacteria</taxon>
        <taxon>Pseudomonadati</taxon>
        <taxon>Myxococcota</taxon>
        <taxon>Myxococcia</taxon>
        <taxon>Myxococcales</taxon>
        <taxon>Cystobacterineae</taxon>
        <taxon>Archangiaceae</taxon>
        <taxon>Archangium</taxon>
    </lineage>
</organism>
<evidence type="ECO:0000259" key="3">
    <source>
        <dbReference type="PROSITE" id="PS50104"/>
    </source>
</evidence>